<organism evidence="1">
    <name type="scientific">Proteinivorax hydrogeniformans</name>
    <dbReference type="NCBI Taxonomy" id="1826727"/>
    <lineage>
        <taxon>Bacteria</taxon>
        <taxon>Bacillati</taxon>
        <taxon>Bacillota</taxon>
        <taxon>Clostridia</taxon>
        <taxon>Eubacteriales</taxon>
        <taxon>Proteinivoracaceae</taxon>
        <taxon>Proteinivorax</taxon>
    </lineage>
</organism>
<gene>
    <name evidence="1" type="ORF">PRVXH_001950</name>
</gene>
<name>A0AAU8HS30_9FIRM</name>
<reference evidence="1" key="1">
    <citation type="journal article" date="2018" name="Antonie Van Leeuwenhoek">
        <title>Proteinivorax hydrogeniformans sp. nov., an anaerobic, haloalkaliphilic bacterium fermenting proteinaceous compounds with high hydrogen production.</title>
        <authorList>
            <person name="Boltyanskaya Y."/>
            <person name="Detkova E."/>
            <person name="Pimenov N."/>
            <person name="Kevbrin V."/>
        </authorList>
    </citation>
    <scope>NUCLEOTIDE SEQUENCE</scope>
    <source>
        <strain evidence="1">Z-710</strain>
    </source>
</reference>
<dbReference type="EMBL" id="CP159485">
    <property type="protein sequence ID" value="XCI28017.1"/>
    <property type="molecule type" value="Genomic_DNA"/>
</dbReference>
<dbReference type="AlphaFoldDB" id="A0AAU8HS30"/>
<dbReference type="RefSeq" id="WP_353892594.1">
    <property type="nucleotide sequence ID" value="NZ_CP159485.1"/>
</dbReference>
<accession>A0AAU8HS30</accession>
<protein>
    <submittedName>
        <fullName evidence="1">Uncharacterized protein</fullName>
    </submittedName>
</protein>
<proteinExistence type="predicted"/>
<reference evidence="1" key="2">
    <citation type="submission" date="2024-06" db="EMBL/GenBank/DDBJ databases">
        <authorList>
            <person name="Petrova K.O."/>
            <person name="Toshchakov S.V."/>
            <person name="Boltjanskaja Y.V."/>
            <person name="Kevbrin V.V."/>
        </authorList>
    </citation>
    <scope>NUCLEOTIDE SEQUENCE</scope>
    <source>
        <strain evidence="1">Z-710</strain>
    </source>
</reference>
<sequence length="143" mass="16088">MSKEFDLEGVIKSVTQCCLGCSSCSNSKCLVGYDKKIINKAILSQEEFVDGGIDGLNMIDTKIYDEDEMIDAIGFLLNQCKNCKLYHDEDCIINVIRASLELALLGDYVDYEGSVLMYLNSIKGFDDKKAKKISEAYNIRRKK</sequence>
<evidence type="ECO:0000313" key="1">
    <source>
        <dbReference type="EMBL" id="XCI28017.1"/>
    </source>
</evidence>